<dbReference type="PROSITE" id="PS51183">
    <property type="entry name" value="JMJN"/>
    <property type="match status" value="1"/>
</dbReference>
<evidence type="ECO:0000313" key="3">
    <source>
        <dbReference type="Ensembl" id="ENSBMSP00010010904.1"/>
    </source>
</evidence>
<sequence length="182" mass="20999">EHFGSQNPSWKIRTFHPTMEEFEDFNKYIVYLESQGAHRAGLAKVIPPKGWKARQTYDDIDDILIAAPLQQVTTGKAGVFTQNHKKKKVMTMSEYRRLTNSEKHQTPFYSDFEDLERKYWKTRLYDSPVYGADVSGSLFDQNTEHSYLEGTTGLRVSRNGIQTCALLLSSRGTFSKKMIDFL</sequence>
<dbReference type="Ensembl" id="ENSBMST00010012099.1">
    <property type="protein sequence ID" value="ENSBMSP00010010904.1"/>
    <property type="gene ID" value="ENSBMSG00010007975.1"/>
</dbReference>
<dbReference type="PANTHER" id="PTHR10694:SF21">
    <property type="entry name" value="LYSINE-SPECIFIC DEMETHYLASE 4D"/>
    <property type="match status" value="1"/>
</dbReference>
<dbReference type="GO" id="GO:0032454">
    <property type="term" value="F:histone H3K9 demethylase activity"/>
    <property type="evidence" value="ECO:0007669"/>
    <property type="project" value="TreeGrafter"/>
</dbReference>
<dbReference type="PANTHER" id="PTHR10694">
    <property type="entry name" value="LYSINE-SPECIFIC DEMETHYLASE"/>
    <property type="match status" value="1"/>
</dbReference>
<dbReference type="Gene3D" id="2.60.120.650">
    <property type="entry name" value="Cupin"/>
    <property type="match status" value="1"/>
</dbReference>
<dbReference type="GO" id="GO:0010468">
    <property type="term" value="P:regulation of gene expression"/>
    <property type="evidence" value="ECO:0007669"/>
    <property type="project" value="TreeGrafter"/>
</dbReference>
<name>A0A8C0CV35_BALMU</name>
<dbReference type="GO" id="GO:0005634">
    <property type="term" value="C:nucleus"/>
    <property type="evidence" value="ECO:0007669"/>
    <property type="project" value="TreeGrafter"/>
</dbReference>
<accession>A0A8C0CV35</accession>
<evidence type="ECO:0000256" key="1">
    <source>
        <dbReference type="ARBA" id="ARBA00022853"/>
    </source>
</evidence>
<dbReference type="AlphaFoldDB" id="A0A8C0CV35"/>
<dbReference type="Pfam" id="PF02375">
    <property type="entry name" value="JmjN"/>
    <property type="match status" value="1"/>
</dbReference>
<dbReference type="SMART" id="SM00545">
    <property type="entry name" value="JmjN"/>
    <property type="match status" value="1"/>
</dbReference>
<dbReference type="GO" id="GO:0000785">
    <property type="term" value="C:chromatin"/>
    <property type="evidence" value="ECO:0007669"/>
    <property type="project" value="TreeGrafter"/>
</dbReference>
<reference evidence="3" key="1">
    <citation type="submission" date="2023-09" db="UniProtKB">
        <authorList>
            <consortium name="Ensembl"/>
        </authorList>
    </citation>
    <scope>IDENTIFICATION</scope>
</reference>
<proteinExistence type="predicted"/>
<feature type="domain" description="JmjN" evidence="2">
    <location>
        <begin position="12"/>
        <end position="54"/>
    </location>
</feature>
<keyword evidence="1" id="KW-0156">Chromatin regulator</keyword>
<evidence type="ECO:0000259" key="2">
    <source>
        <dbReference type="PROSITE" id="PS51183"/>
    </source>
</evidence>
<dbReference type="GeneTree" id="ENSGT00940000162152"/>
<dbReference type="OMA" id="FDQNTEH"/>
<protein>
    <recommendedName>
        <fullName evidence="2">JmjN domain-containing protein</fullName>
    </recommendedName>
</protein>
<dbReference type="InterPro" id="IPR003349">
    <property type="entry name" value="JmjN"/>
</dbReference>
<organism evidence="3">
    <name type="scientific">Balaenoptera musculus</name>
    <name type="common">Blue whale</name>
    <dbReference type="NCBI Taxonomy" id="9771"/>
    <lineage>
        <taxon>Eukaryota</taxon>
        <taxon>Metazoa</taxon>
        <taxon>Chordata</taxon>
        <taxon>Craniata</taxon>
        <taxon>Vertebrata</taxon>
        <taxon>Euteleostomi</taxon>
        <taxon>Mammalia</taxon>
        <taxon>Eutheria</taxon>
        <taxon>Laurasiatheria</taxon>
        <taxon>Artiodactyla</taxon>
        <taxon>Whippomorpha</taxon>
        <taxon>Cetacea</taxon>
        <taxon>Mysticeti</taxon>
        <taxon>Balaenopteridae</taxon>
        <taxon>Balaenoptera</taxon>
    </lineage>
</organism>